<dbReference type="GeneTree" id="ENSGT00940000157145"/>
<feature type="transmembrane region" description="Helical" evidence="1">
    <location>
        <begin position="35"/>
        <end position="55"/>
    </location>
</feature>
<gene>
    <name evidence="2" type="primary">ABCC6</name>
</gene>
<sequence>MAAPGQPCVGPGVWNQTEPEPADDHLLSLCFLKTAGVWVPAMYLWVLGPIYLLYIHRHGKGYIQMSPLFKAKMVATASGSLESDNVWGRGGAGWNLAETS</sequence>
<dbReference type="AlphaFoldDB" id="A0A671FZG6"/>
<proteinExistence type="predicted"/>
<name>A0A671FZG6_RHIFE</name>
<organism evidence="2 3">
    <name type="scientific">Rhinolophus ferrumequinum</name>
    <name type="common">Greater horseshoe bat</name>
    <dbReference type="NCBI Taxonomy" id="59479"/>
    <lineage>
        <taxon>Eukaryota</taxon>
        <taxon>Metazoa</taxon>
        <taxon>Chordata</taxon>
        <taxon>Craniata</taxon>
        <taxon>Vertebrata</taxon>
        <taxon>Euteleostomi</taxon>
        <taxon>Mammalia</taxon>
        <taxon>Eutheria</taxon>
        <taxon>Laurasiatheria</taxon>
        <taxon>Chiroptera</taxon>
        <taxon>Yinpterochiroptera</taxon>
        <taxon>Rhinolophoidea</taxon>
        <taxon>Rhinolophidae</taxon>
        <taxon>Rhinolophinae</taxon>
        <taxon>Rhinolophus</taxon>
    </lineage>
</organism>
<protein>
    <submittedName>
        <fullName evidence="2">ATP binding cassette subfamily C member 6</fullName>
    </submittedName>
</protein>
<reference evidence="2" key="1">
    <citation type="submission" date="2025-08" db="UniProtKB">
        <authorList>
            <consortium name="Ensembl"/>
        </authorList>
    </citation>
    <scope>IDENTIFICATION</scope>
</reference>
<accession>A0A671FZG6</accession>
<keyword evidence="3" id="KW-1185">Reference proteome</keyword>
<evidence type="ECO:0000256" key="1">
    <source>
        <dbReference type="SAM" id="Phobius"/>
    </source>
</evidence>
<dbReference type="Proteomes" id="UP000472240">
    <property type="component" value="Unplaced"/>
</dbReference>
<keyword evidence="1" id="KW-0812">Transmembrane</keyword>
<keyword evidence="1" id="KW-0472">Membrane</keyword>
<evidence type="ECO:0000313" key="3">
    <source>
        <dbReference type="Proteomes" id="UP000472240"/>
    </source>
</evidence>
<evidence type="ECO:0000313" key="2">
    <source>
        <dbReference type="Ensembl" id="ENSRFEP00010027983.1"/>
    </source>
</evidence>
<reference evidence="2" key="2">
    <citation type="submission" date="2025-09" db="UniProtKB">
        <authorList>
            <consortium name="Ensembl"/>
        </authorList>
    </citation>
    <scope>IDENTIFICATION</scope>
</reference>
<dbReference type="Ensembl" id="ENSRFET00010030377.1">
    <property type="protein sequence ID" value="ENSRFEP00010027983.1"/>
    <property type="gene ID" value="ENSRFEG00010018505.1"/>
</dbReference>
<keyword evidence="1" id="KW-1133">Transmembrane helix</keyword>